<name>A0A3B0Y303_9ZZZZ</name>
<dbReference type="HAMAP" id="MF_00003">
    <property type="entry name" value="RbfA"/>
    <property type="match status" value="1"/>
</dbReference>
<sequence length="134" mass="15196">MPKQSSRSRRIAEQIKRELAMLAQSGLKDPRLSLLTISAVEVSSDYAHAKIWFSTLNPDPNQAELVELLNFSGSFLRRELGKSLRLRIVPQLHFEYDNSVENGSRMSSLIENAIAEDENKDAIKQHSDNNDDKN</sequence>
<dbReference type="PANTHER" id="PTHR33515:SF1">
    <property type="entry name" value="RIBOSOME-BINDING FACTOR A, CHLOROPLASTIC-RELATED"/>
    <property type="match status" value="1"/>
</dbReference>
<dbReference type="AlphaFoldDB" id="A0A3B0Y303"/>
<evidence type="ECO:0000313" key="1">
    <source>
        <dbReference type="EMBL" id="VAW71280.1"/>
    </source>
</evidence>
<accession>A0A3B0Y303</accession>
<dbReference type="GO" id="GO:0006364">
    <property type="term" value="P:rRNA processing"/>
    <property type="evidence" value="ECO:0007669"/>
    <property type="project" value="InterPro"/>
</dbReference>
<dbReference type="InterPro" id="IPR020053">
    <property type="entry name" value="Ribosome-bd_factorA_CS"/>
</dbReference>
<dbReference type="NCBIfam" id="TIGR00082">
    <property type="entry name" value="rbfA"/>
    <property type="match status" value="1"/>
</dbReference>
<dbReference type="GO" id="GO:0043024">
    <property type="term" value="F:ribosomal small subunit binding"/>
    <property type="evidence" value="ECO:0007669"/>
    <property type="project" value="TreeGrafter"/>
</dbReference>
<dbReference type="InterPro" id="IPR000238">
    <property type="entry name" value="RbfA"/>
</dbReference>
<proteinExistence type="inferred from homology"/>
<reference evidence="1" key="1">
    <citation type="submission" date="2018-06" db="EMBL/GenBank/DDBJ databases">
        <authorList>
            <person name="Zhirakovskaya E."/>
        </authorList>
    </citation>
    <scope>NUCLEOTIDE SEQUENCE</scope>
</reference>
<dbReference type="SUPFAM" id="SSF89919">
    <property type="entry name" value="Ribosome-binding factor A, RbfA"/>
    <property type="match status" value="1"/>
</dbReference>
<gene>
    <name evidence="1" type="ORF">MNBD_GAMMA12-2347</name>
</gene>
<protein>
    <submittedName>
        <fullName evidence="1">Ribosome-binding factor A</fullName>
    </submittedName>
</protein>
<dbReference type="Pfam" id="PF02033">
    <property type="entry name" value="RBFA"/>
    <property type="match status" value="1"/>
</dbReference>
<dbReference type="InterPro" id="IPR023799">
    <property type="entry name" value="RbfA_dom_sf"/>
</dbReference>
<dbReference type="PROSITE" id="PS01319">
    <property type="entry name" value="RBFA"/>
    <property type="match status" value="1"/>
</dbReference>
<organism evidence="1">
    <name type="scientific">hydrothermal vent metagenome</name>
    <dbReference type="NCBI Taxonomy" id="652676"/>
    <lineage>
        <taxon>unclassified sequences</taxon>
        <taxon>metagenomes</taxon>
        <taxon>ecological metagenomes</taxon>
    </lineage>
</organism>
<dbReference type="InterPro" id="IPR015946">
    <property type="entry name" value="KH_dom-like_a/b"/>
</dbReference>
<dbReference type="EMBL" id="UOFL01000017">
    <property type="protein sequence ID" value="VAW71280.1"/>
    <property type="molecule type" value="Genomic_DNA"/>
</dbReference>
<dbReference type="GO" id="GO:0005829">
    <property type="term" value="C:cytosol"/>
    <property type="evidence" value="ECO:0007669"/>
    <property type="project" value="TreeGrafter"/>
</dbReference>
<dbReference type="PANTHER" id="PTHR33515">
    <property type="entry name" value="RIBOSOME-BINDING FACTOR A, CHLOROPLASTIC-RELATED"/>
    <property type="match status" value="1"/>
</dbReference>
<dbReference type="Gene3D" id="3.30.300.20">
    <property type="match status" value="1"/>
</dbReference>